<evidence type="ECO:0000256" key="4">
    <source>
        <dbReference type="ARBA" id="ARBA00022692"/>
    </source>
</evidence>
<evidence type="ECO:0000313" key="13">
    <source>
        <dbReference type="EMBL" id="KNX39232.1"/>
    </source>
</evidence>
<evidence type="ECO:0000256" key="1">
    <source>
        <dbReference type="ARBA" id="ARBA00022448"/>
    </source>
</evidence>
<evidence type="ECO:0000256" key="3">
    <source>
        <dbReference type="ARBA" id="ARBA00022538"/>
    </source>
</evidence>
<evidence type="ECO:0000256" key="5">
    <source>
        <dbReference type="ARBA" id="ARBA00022741"/>
    </source>
</evidence>
<keyword evidence="8 11" id="KW-1133">Transmembrane helix</keyword>
<evidence type="ECO:0000256" key="6">
    <source>
        <dbReference type="ARBA" id="ARBA00022840"/>
    </source>
</evidence>
<keyword evidence="6 11" id="KW-0067">ATP-binding</keyword>
<keyword evidence="3 11" id="KW-0633">Potassium transport</keyword>
<dbReference type="PIRSF" id="PIRSF001296">
    <property type="entry name" value="K_ATPase_KdpC"/>
    <property type="match status" value="1"/>
</dbReference>
<dbReference type="EMBL" id="LAIR01000002">
    <property type="protein sequence ID" value="KNX39232.1"/>
    <property type="molecule type" value="Genomic_DNA"/>
</dbReference>
<comment type="function">
    <text evidence="11">Part of the high-affinity ATP-driven potassium transport (or Kdp) system, which catalyzes the hydrolysis of ATP coupled with the electrogenic transport of potassium into the cytoplasm. This subunit acts as a catalytic chaperone that increases the ATP-binding affinity of the ATP-hydrolyzing subunit KdpB by the formation of a transient KdpB/KdpC/ATP ternary complex.</text>
</comment>
<reference evidence="14" key="1">
    <citation type="submission" date="2015-03" db="EMBL/GenBank/DDBJ databases">
        <title>Luteipulveratus halotolerans sp. nov., a novel actinobacterium (Dermacoccaceae) from Sarawak, Malaysia.</title>
        <authorList>
            <person name="Juboi H."/>
            <person name="Basik A."/>
            <person name="Shamsul S.S."/>
            <person name="Arnold P."/>
            <person name="Schmitt E.K."/>
            <person name="Sanglier J.-J."/>
            <person name="Yeo T."/>
        </authorList>
    </citation>
    <scope>NUCLEOTIDE SEQUENCE [LARGE SCALE GENOMIC DNA]</scope>
    <source>
        <strain evidence="14">C296001</strain>
    </source>
</reference>
<dbReference type="PANTHER" id="PTHR30042:SF2">
    <property type="entry name" value="POTASSIUM-TRANSPORTING ATPASE KDPC SUBUNIT"/>
    <property type="match status" value="1"/>
</dbReference>
<evidence type="ECO:0000256" key="7">
    <source>
        <dbReference type="ARBA" id="ARBA00022958"/>
    </source>
</evidence>
<dbReference type="PANTHER" id="PTHR30042">
    <property type="entry name" value="POTASSIUM-TRANSPORTING ATPASE C CHAIN"/>
    <property type="match status" value="1"/>
</dbReference>
<feature type="compositionally biased region" description="Basic and acidic residues" evidence="12">
    <location>
        <begin position="94"/>
        <end position="105"/>
    </location>
</feature>
<comment type="caution">
    <text evidence="13">The sequence shown here is derived from an EMBL/GenBank/DDBJ whole genome shotgun (WGS) entry which is preliminary data.</text>
</comment>
<gene>
    <name evidence="11" type="primary">kdpC</name>
    <name evidence="13" type="ORF">VV01_05890</name>
</gene>
<protein>
    <recommendedName>
        <fullName evidence="11">Potassium-transporting ATPase KdpC subunit</fullName>
    </recommendedName>
    <alternativeName>
        <fullName evidence="11">ATP phosphohydrolase [potassium-transporting] C chain</fullName>
    </alternativeName>
    <alternativeName>
        <fullName evidence="11">Potassium-binding and translocating subunit C</fullName>
    </alternativeName>
    <alternativeName>
        <fullName evidence="11">Potassium-translocating ATPase C chain</fullName>
    </alternativeName>
</protein>
<dbReference type="Pfam" id="PF02669">
    <property type="entry name" value="KdpC"/>
    <property type="match status" value="1"/>
</dbReference>
<name>A0A0L6CND0_9MICO</name>
<evidence type="ECO:0000256" key="2">
    <source>
        <dbReference type="ARBA" id="ARBA00022475"/>
    </source>
</evidence>
<keyword evidence="9 11" id="KW-0406">Ion transport</keyword>
<evidence type="ECO:0000256" key="9">
    <source>
        <dbReference type="ARBA" id="ARBA00023065"/>
    </source>
</evidence>
<dbReference type="NCBIfam" id="TIGR00681">
    <property type="entry name" value="kdpC"/>
    <property type="match status" value="1"/>
</dbReference>
<evidence type="ECO:0000256" key="10">
    <source>
        <dbReference type="ARBA" id="ARBA00023136"/>
    </source>
</evidence>
<keyword evidence="1 11" id="KW-0813">Transport</keyword>
<keyword evidence="7 11" id="KW-0630">Potassium</keyword>
<keyword evidence="4 11" id="KW-0812">Transmembrane</keyword>
<organism evidence="13 14">
    <name type="scientific">Luteipulveratus halotolerans</name>
    <dbReference type="NCBI Taxonomy" id="1631356"/>
    <lineage>
        <taxon>Bacteria</taxon>
        <taxon>Bacillati</taxon>
        <taxon>Actinomycetota</taxon>
        <taxon>Actinomycetes</taxon>
        <taxon>Micrococcales</taxon>
        <taxon>Dermacoccaceae</taxon>
        <taxon>Luteipulveratus</taxon>
    </lineage>
</organism>
<feature type="region of interest" description="Disordered" evidence="12">
    <location>
        <begin position="71"/>
        <end position="124"/>
    </location>
</feature>
<dbReference type="Proteomes" id="UP000037397">
    <property type="component" value="Unassembled WGS sequence"/>
</dbReference>
<evidence type="ECO:0000313" key="14">
    <source>
        <dbReference type="Proteomes" id="UP000037397"/>
    </source>
</evidence>
<dbReference type="PATRIC" id="fig|1631356.3.peg.1124"/>
<sequence length="187" mass="19627">MPVSLMRQTLAGLRMLLVMTVLVGVLFPAAVWGLGRVGLSDQADGSLVRRDGAVVGSSLIGQDWKGPQWFHGRPSASDYAGDTSGGTNLGADDPALRQEVTDRRTTVGPGVTAPDALTASGSGLDPHITPAYAQQQVRRVAAARHLDPDVVEKVVREHTQGRTLGYLGMPRVNVLEVNLALAGLAGD</sequence>
<comment type="similarity">
    <text evidence="11">Belongs to the KdpC family.</text>
</comment>
<dbReference type="GO" id="GO:0005886">
    <property type="term" value="C:plasma membrane"/>
    <property type="evidence" value="ECO:0007669"/>
    <property type="project" value="UniProtKB-SubCell"/>
</dbReference>
<dbReference type="OrthoDB" id="9788285at2"/>
<dbReference type="GO" id="GO:0008556">
    <property type="term" value="F:P-type potassium transmembrane transporter activity"/>
    <property type="evidence" value="ECO:0007669"/>
    <property type="project" value="InterPro"/>
</dbReference>
<dbReference type="NCBIfam" id="NF001454">
    <property type="entry name" value="PRK00315.1"/>
    <property type="match status" value="1"/>
</dbReference>
<keyword evidence="5 11" id="KW-0547">Nucleotide-binding</keyword>
<evidence type="ECO:0000256" key="12">
    <source>
        <dbReference type="SAM" id="MobiDB-lite"/>
    </source>
</evidence>
<dbReference type="STRING" id="1631356.VV01_05890"/>
<accession>A0A0L6CND0</accession>
<proteinExistence type="inferred from homology"/>
<keyword evidence="10 11" id="KW-0472">Membrane</keyword>
<dbReference type="HAMAP" id="MF_00276">
    <property type="entry name" value="KdpC"/>
    <property type="match status" value="1"/>
</dbReference>
<dbReference type="AlphaFoldDB" id="A0A0L6CND0"/>
<comment type="subunit">
    <text evidence="11">The system is composed of three essential subunits: KdpA, KdpB and KdpC.</text>
</comment>
<comment type="subcellular location">
    <subcellularLocation>
        <location evidence="11">Cell membrane</location>
        <topology evidence="11">Single-pass membrane protein</topology>
    </subcellularLocation>
</comment>
<keyword evidence="2 11" id="KW-1003">Cell membrane</keyword>
<evidence type="ECO:0000256" key="8">
    <source>
        <dbReference type="ARBA" id="ARBA00022989"/>
    </source>
</evidence>
<dbReference type="RefSeq" id="WP_050671752.1">
    <property type="nucleotide sequence ID" value="NZ_LAIR01000002.1"/>
</dbReference>
<evidence type="ECO:0000256" key="11">
    <source>
        <dbReference type="HAMAP-Rule" id="MF_00276"/>
    </source>
</evidence>
<dbReference type="InterPro" id="IPR003820">
    <property type="entry name" value="KdpC"/>
</dbReference>
<keyword evidence="14" id="KW-1185">Reference proteome</keyword>
<dbReference type="GO" id="GO:0005524">
    <property type="term" value="F:ATP binding"/>
    <property type="evidence" value="ECO:0007669"/>
    <property type="project" value="UniProtKB-UniRule"/>
</dbReference>